<evidence type="ECO:0000256" key="1">
    <source>
        <dbReference type="ARBA" id="ARBA00009242"/>
    </source>
</evidence>
<dbReference type="GO" id="GO:0004037">
    <property type="term" value="F:allantoicase activity"/>
    <property type="evidence" value="ECO:0007669"/>
    <property type="project" value="InterPro"/>
</dbReference>
<comment type="caution">
    <text evidence="4">The sequence shown here is derived from an EMBL/GenBank/DDBJ whole genome shotgun (WGS) entry which is preliminary data.</text>
</comment>
<sequence length="457" mass="48930">MLRTRAAALPRLAPRFACAPAALLSRHASHAAPTTDALGRKYPEDLGLQHTFAELTNLADERLGAKILFATDEWFATADNLLKPDDPHFDATTFSAEGKVMDGWESRRRRLAGHDWCVIRLGVPGLIHGFEIDSAHFTGNQAPAVRVFGACIEGDEKDSWLGPPRASLGVQGTCSSAEEIEAASRAVDGVRGGWHELVPLSALRPGYVEGGPTAAPEGQVNASVHRFAVAPSAASRRLTHLRFNLHPDGGVARMRAWGVVSRHFETELSAAAVGPIDLLSALNGGRALGASNRHYGHPRNLLQPGRGENMGSGWETARNPRRPPVLQTDAATGFVDMPGVNDWCVLRLGAVAGAVESLTIDTNFFRGNFPESVTVEACYSPEAATEQLLDATSGSSIEWKELLPRTRVAASTEHIFSSADLLPHGKVSHLRVSIFPDGGIMRVRAIGRAVAPLSDAK</sequence>
<dbReference type="EMBL" id="JBGBPQ010000010">
    <property type="protein sequence ID" value="KAL1518615.1"/>
    <property type="molecule type" value="Genomic_DNA"/>
</dbReference>
<dbReference type="InterPro" id="IPR015908">
    <property type="entry name" value="Allantoicase_dom"/>
</dbReference>
<reference evidence="4 5" key="1">
    <citation type="journal article" date="2024" name="Science">
        <title>Giant polyketide synthase enzymes in the biosynthesis of giant marine polyether toxins.</title>
        <authorList>
            <person name="Fallon T.R."/>
            <person name="Shende V.V."/>
            <person name="Wierzbicki I.H."/>
            <person name="Pendleton A.L."/>
            <person name="Watervoot N.F."/>
            <person name="Auber R.P."/>
            <person name="Gonzalez D.J."/>
            <person name="Wisecaver J.H."/>
            <person name="Moore B.S."/>
        </authorList>
    </citation>
    <scope>NUCLEOTIDE SEQUENCE [LARGE SCALE GENOMIC DNA]</scope>
    <source>
        <strain evidence="4 5">12B1</strain>
    </source>
</reference>
<dbReference type="Pfam" id="PF03561">
    <property type="entry name" value="Allantoicase"/>
    <property type="match status" value="2"/>
</dbReference>
<dbReference type="GO" id="GO:0000256">
    <property type="term" value="P:allantoin catabolic process"/>
    <property type="evidence" value="ECO:0007669"/>
    <property type="project" value="InterPro"/>
</dbReference>
<accession>A0AB34JAF7</accession>
<dbReference type="InterPro" id="IPR008979">
    <property type="entry name" value="Galactose-bd-like_sf"/>
</dbReference>
<evidence type="ECO:0000313" key="5">
    <source>
        <dbReference type="Proteomes" id="UP001515480"/>
    </source>
</evidence>
<dbReference type="InterPro" id="IPR005164">
    <property type="entry name" value="Allantoicase"/>
</dbReference>
<feature type="region of interest" description="Disordered" evidence="2">
    <location>
        <begin position="296"/>
        <end position="324"/>
    </location>
</feature>
<protein>
    <recommendedName>
        <fullName evidence="3">Allantoicase domain-containing protein</fullName>
    </recommendedName>
</protein>
<keyword evidence="5" id="KW-1185">Reference proteome</keyword>
<evidence type="ECO:0000313" key="4">
    <source>
        <dbReference type="EMBL" id="KAL1518615.1"/>
    </source>
</evidence>
<proteinExistence type="inferred from homology"/>
<dbReference type="AlphaFoldDB" id="A0AB34JAF7"/>
<comment type="similarity">
    <text evidence="1">Belongs to the allantoicase family.</text>
</comment>
<evidence type="ECO:0000256" key="2">
    <source>
        <dbReference type="SAM" id="MobiDB-lite"/>
    </source>
</evidence>
<gene>
    <name evidence="4" type="ORF">AB1Y20_002903</name>
</gene>
<feature type="domain" description="Allantoicase" evidence="3">
    <location>
        <begin position="64"/>
        <end position="260"/>
    </location>
</feature>
<dbReference type="PANTHER" id="PTHR12045:SF3">
    <property type="entry name" value="INACTIVE ALLANTOICASE-RELATED"/>
    <property type="match status" value="1"/>
</dbReference>
<feature type="domain" description="Allantoicase" evidence="3">
    <location>
        <begin position="284"/>
        <end position="449"/>
    </location>
</feature>
<dbReference type="SUPFAM" id="SSF49785">
    <property type="entry name" value="Galactose-binding domain-like"/>
    <property type="match status" value="2"/>
</dbReference>
<dbReference type="NCBIfam" id="TIGR02961">
    <property type="entry name" value="allantoicase"/>
    <property type="match status" value="1"/>
</dbReference>
<organism evidence="4 5">
    <name type="scientific">Prymnesium parvum</name>
    <name type="common">Toxic golden alga</name>
    <dbReference type="NCBI Taxonomy" id="97485"/>
    <lineage>
        <taxon>Eukaryota</taxon>
        <taxon>Haptista</taxon>
        <taxon>Haptophyta</taxon>
        <taxon>Prymnesiophyceae</taxon>
        <taxon>Prymnesiales</taxon>
        <taxon>Prymnesiaceae</taxon>
        <taxon>Prymnesium</taxon>
    </lineage>
</organism>
<name>A0AB34JAF7_PRYPA</name>
<dbReference type="Gene3D" id="2.60.120.260">
    <property type="entry name" value="Galactose-binding domain-like"/>
    <property type="match status" value="2"/>
</dbReference>
<dbReference type="HAMAP" id="MF_00813">
    <property type="entry name" value="Allantoicase"/>
    <property type="match status" value="1"/>
</dbReference>
<dbReference type="Proteomes" id="UP001515480">
    <property type="component" value="Unassembled WGS sequence"/>
</dbReference>
<evidence type="ECO:0000259" key="3">
    <source>
        <dbReference type="Pfam" id="PF03561"/>
    </source>
</evidence>
<dbReference type="PANTHER" id="PTHR12045">
    <property type="entry name" value="ALLANTOICASE"/>
    <property type="match status" value="1"/>
</dbReference>